<dbReference type="OrthoDB" id="9800417at2"/>
<dbReference type="SMART" id="SM00237">
    <property type="entry name" value="Calx_beta"/>
    <property type="match status" value="1"/>
</dbReference>
<dbReference type="Pfam" id="PF03160">
    <property type="entry name" value="Calx-beta"/>
    <property type="match status" value="1"/>
</dbReference>
<dbReference type="AlphaFoldDB" id="A0A4Q8LDG8"/>
<gene>
    <name evidence="7" type="ORF">EA660_05085</name>
</gene>
<dbReference type="InterPro" id="IPR036691">
    <property type="entry name" value="Endo/exonu/phosph_ase_sf"/>
</dbReference>
<evidence type="ECO:0000256" key="4">
    <source>
        <dbReference type="SAM" id="MobiDB-lite"/>
    </source>
</evidence>
<dbReference type="PANTHER" id="PTHR42834">
    <property type="entry name" value="ENDONUCLEASE/EXONUCLEASE/PHOSPHATASE FAMILY PROTEIN (AFU_ORTHOLOGUE AFUA_3G09210)"/>
    <property type="match status" value="1"/>
</dbReference>
<accession>A0A4Q8LDG8</accession>
<dbReference type="GO" id="GO:0016020">
    <property type="term" value="C:membrane"/>
    <property type="evidence" value="ECO:0007669"/>
    <property type="project" value="InterPro"/>
</dbReference>
<reference evidence="7 8" key="1">
    <citation type="submission" date="2019-02" db="EMBL/GenBank/DDBJ databases">
        <title>WGS of Pseudoxanthomonas species novum from clinical isolates.</title>
        <authorList>
            <person name="Bernier A.-M."/>
            <person name="Bernard K."/>
            <person name="Vachon A."/>
        </authorList>
    </citation>
    <scope>NUCLEOTIDE SEQUENCE [LARGE SCALE GENOMIC DNA]</scope>
    <source>
        <strain evidence="7 8">NML171200</strain>
    </source>
</reference>
<protein>
    <submittedName>
        <fullName evidence="7">Nuclease</fullName>
    </submittedName>
</protein>
<keyword evidence="2" id="KW-0677">Repeat</keyword>
<evidence type="ECO:0000259" key="6">
    <source>
        <dbReference type="PROSITE" id="PS51841"/>
    </source>
</evidence>
<keyword evidence="3" id="KW-0106">Calcium</keyword>
<dbReference type="Gene3D" id="2.60.40.1510">
    <property type="entry name" value="ntegrin, alpha v. Chain A, domain 3"/>
    <property type="match status" value="1"/>
</dbReference>
<dbReference type="Pfam" id="PF00932">
    <property type="entry name" value="LTD"/>
    <property type="match status" value="1"/>
</dbReference>
<dbReference type="PROSITE" id="PS51841">
    <property type="entry name" value="LTD"/>
    <property type="match status" value="1"/>
</dbReference>
<feature type="chain" id="PRO_5020220213" evidence="5">
    <location>
        <begin position="25"/>
        <end position="1178"/>
    </location>
</feature>
<dbReference type="InterPro" id="IPR001322">
    <property type="entry name" value="Lamin_tail_dom"/>
</dbReference>
<feature type="domain" description="LTD" evidence="6">
    <location>
        <begin position="15"/>
        <end position="171"/>
    </location>
</feature>
<dbReference type="Pfam" id="PF01345">
    <property type="entry name" value="DUF11"/>
    <property type="match status" value="1"/>
</dbReference>
<dbReference type="SUPFAM" id="SSF56219">
    <property type="entry name" value="DNase I-like"/>
    <property type="match status" value="1"/>
</dbReference>
<comment type="caution">
    <text evidence="7">The sequence shown here is derived from an EMBL/GenBank/DDBJ whole genome shotgun (WGS) entry which is preliminary data.</text>
</comment>
<feature type="compositionally biased region" description="Low complexity" evidence="4">
    <location>
        <begin position="1156"/>
        <end position="1171"/>
    </location>
</feature>
<dbReference type="Gene3D" id="2.60.40.10">
    <property type="entry name" value="Immunoglobulins"/>
    <property type="match status" value="1"/>
</dbReference>
<proteinExistence type="predicted"/>
<evidence type="ECO:0000256" key="5">
    <source>
        <dbReference type="SAM" id="SignalP"/>
    </source>
</evidence>
<dbReference type="GO" id="GO:0007154">
    <property type="term" value="P:cell communication"/>
    <property type="evidence" value="ECO:0007669"/>
    <property type="project" value="InterPro"/>
</dbReference>
<evidence type="ECO:0000256" key="2">
    <source>
        <dbReference type="ARBA" id="ARBA00022737"/>
    </source>
</evidence>
<name>A0A4Q8LDG8_9GAMM</name>
<dbReference type="CDD" id="cd04486">
    <property type="entry name" value="YhcR_OBF_like"/>
    <property type="match status" value="1"/>
</dbReference>
<dbReference type="Proteomes" id="UP000292627">
    <property type="component" value="Unassembled WGS sequence"/>
</dbReference>
<dbReference type="RefSeq" id="WP_130550480.1">
    <property type="nucleotide sequence ID" value="NZ_SHMC01000002.1"/>
</dbReference>
<dbReference type="InterPro" id="IPR038081">
    <property type="entry name" value="CalX-like_sf"/>
</dbReference>
<dbReference type="EMBL" id="SHMC01000002">
    <property type="protein sequence ID" value="TAA26605.1"/>
    <property type="molecule type" value="Genomic_DNA"/>
</dbReference>
<feature type="region of interest" description="Disordered" evidence="4">
    <location>
        <begin position="1155"/>
        <end position="1178"/>
    </location>
</feature>
<dbReference type="InterPro" id="IPR003644">
    <property type="entry name" value="Calx_beta"/>
</dbReference>
<evidence type="ECO:0000256" key="1">
    <source>
        <dbReference type="ARBA" id="ARBA00022729"/>
    </source>
</evidence>
<dbReference type="PANTHER" id="PTHR42834:SF1">
    <property type="entry name" value="ENDONUCLEASE_EXONUCLEASE_PHOSPHATASE FAMILY PROTEIN (AFU_ORTHOLOGUE AFUA_3G09210)"/>
    <property type="match status" value="1"/>
</dbReference>
<dbReference type="InterPro" id="IPR013783">
    <property type="entry name" value="Ig-like_fold"/>
</dbReference>
<dbReference type="SUPFAM" id="SSF141072">
    <property type="entry name" value="CalX-like"/>
    <property type="match status" value="1"/>
</dbReference>
<evidence type="ECO:0000256" key="3">
    <source>
        <dbReference type="ARBA" id="ARBA00022837"/>
    </source>
</evidence>
<keyword evidence="1 5" id="KW-0732">Signal</keyword>
<dbReference type="Gene3D" id="3.60.10.10">
    <property type="entry name" value="Endonuclease/exonuclease/phosphatase"/>
    <property type="match status" value="1"/>
</dbReference>
<feature type="signal peptide" evidence="5">
    <location>
        <begin position="1"/>
        <end position="24"/>
    </location>
</feature>
<dbReference type="InterPro" id="IPR001434">
    <property type="entry name" value="OmcB-like_DUF11"/>
</dbReference>
<sequence length="1178" mass="119914">MTTRWSRLLALAMLGLGSAQIAQAQVVISQVYGGGGNNGATYTNDFIELHNTGTAAVDLSGYSVQYASATGTSWAVTALSGSLPAGGYYLVQEAKGTGGSTALPTPDASGNIAMSGTAGKVALVSSATALSGACPSGAVDLVGFGGTASCYEGSGPTPAPSNTLAVLRAGDGCTDGNDNATDFATGAPTPRNRASAAVICGAAGTPVLSIADASGDEGAGPLVFTLTLSQPAPSGGIAVDYATADGTATAGSDYVASSGRVTLAAGQTSATVSITLIDDSVTEADETFSLNLSNLSGAALLGTAKATGTIVNDDLSLTAIHDIQGAGIESPRKGALVYTTGIVTAVKNVGFWIQTPDAEVDGDPATSEGLYVYTGSTRPAAAVVGNLVRVSGTVQEYVPSADPYQRPLTELSGAVTATALATGQALPAPIPLDAAMLTAGGGLDQLERFEGMRVTVPRLRVVGPTGGFTNEVNATGTTDGQFYAVIGDTARPFREPGIEAPTPVSGTIPQWDGNPEILTIDSDTLGGASTALDLAAGAVVTGMTGPLDYSYRHYVLVRDPSVAVETVSGPGPTPARAPNANEFTVAGYNMERFFDTTADGNGAPTLTPSAFANRLFKASVAIRDYLHLPDILAVVEMENLATLQKVADKVNADAVAQGLADPQYVPYLQEGNDVGGIDVGFLVKTATVGSSVARVEVSGVTQYGKDTTWTEPSGATSLLNDRPPLALDAVVHWADGRRFPITVIAVHQRSLNGADTLDAAGERVRAKRQAQAVFLANLIQGLQTDDPERRITVLGDFNAFQFNDGYVDALGTITGVPSPDAQTLVTGDGADLVIPDLTNLGELLPAGQNYSYTFGGSAQTLDHVLVNDALVLATTAFGMDHARINADFPEVARNDATSPARLSDHDPVVAYFELAPKADLAVTATADAASVVAGQPLHYTVNVRNQGPEAANAPGVGFSLAGALPDMTVAAPAGWSCDAAQVADGMTSVACNSATLDNAGAADFGISATSVASQAGGSATLAVAATSQTFDPDSSNNQAVANVQVTEPPTADVSVSIEGPTTIRAPQFYTRYVVRVANAGQPAANAQVLIDGNTLNLLSLIDPPRGWSCRREGSLRDTRLRCVSGAPLANGAQAAFTLWATTGTARRGSAVQVDATVSTSSTENDTSNNGTRFSTAVR</sequence>
<organism evidence="7 8">
    <name type="scientific">Pseudoxanthomonas winnipegensis</name>
    <dbReference type="NCBI Taxonomy" id="2480810"/>
    <lineage>
        <taxon>Bacteria</taxon>
        <taxon>Pseudomonadati</taxon>
        <taxon>Pseudomonadota</taxon>
        <taxon>Gammaproteobacteria</taxon>
        <taxon>Lysobacterales</taxon>
        <taxon>Lysobacteraceae</taxon>
        <taxon>Pseudoxanthomonas</taxon>
    </lineage>
</organism>
<evidence type="ECO:0000313" key="7">
    <source>
        <dbReference type="EMBL" id="TAA26605.1"/>
    </source>
</evidence>
<evidence type="ECO:0000313" key="8">
    <source>
        <dbReference type="Proteomes" id="UP000292627"/>
    </source>
</evidence>
<dbReference type="Gene3D" id="2.60.40.2030">
    <property type="match status" value="1"/>
</dbReference>